<evidence type="ECO:0000256" key="4">
    <source>
        <dbReference type="PROSITE-ProRule" id="PRU00302"/>
    </source>
</evidence>
<evidence type="ECO:0000313" key="6">
    <source>
        <dbReference type="Ensembl" id="ENSNNAP00000009840.1"/>
    </source>
</evidence>
<accession>A0A8C6X6W4</accession>
<dbReference type="GO" id="GO:0006956">
    <property type="term" value="P:complement activation"/>
    <property type="evidence" value="ECO:0007669"/>
    <property type="project" value="TreeGrafter"/>
</dbReference>
<dbReference type="Gene3D" id="2.10.70.10">
    <property type="entry name" value="Complement Module, domain 1"/>
    <property type="match status" value="2"/>
</dbReference>
<dbReference type="CDD" id="cd00033">
    <property type="entry name" value="CCP"/>
    <property type="match status" value="1"/>
</dbReference>
<sequence>MKNKLLMDYLSNIDIEGGCGRPPAVDNGDIVDTPKATYVQSESVTYQCQNLYIMEGSARVTCQNGRWSQTPTCRVACTASEEDMREHNIRLKWSNGNKIYSEDGNTVEFVCLRGYKPHPNSRSFRINCVDGKFDFPVCIPVCIFSEKYYNSPIYLSLSIYLLYTSISNH</sequence>
<keyword evidence="7" id="KW-1185">Reference proteome</keyword>
<dbReference type="Ensembl" id="ENSNNAT00000010308.1">
    <property type="protein sequence ID" value="ENSNNAP00000009840.1"/>
    <property type="gene ID" value="ENSNNAG00000006568.1"/>
</dbReference>
<comment type="caution">
    <text evidence="4">Lacks conserved residue(s) required for the propagation of feature annotation.</text>
</comment>
<dbReference type="GeneTree" id="ENSGT00940000154386"/>
<feature type="domain" description="Sushi" evidence="5">
    <location>
        <begin position="17"/>
        <end position="75"/>
    </location>
</feature>
<dbReference type="PROSITE" id="PS50923">
    <property type="entry name" value="SUSHI"/>
    <property type="match status" value="1"/>
</dbReference>
<protein>
    <recommendedName>
        <fullName evidence="5">Sushi domain-containing protein</fullName>
    </recommendedName>
</protein>
<organism evidence="6 7">
    <name type="scientific">Naja naja</name>
    <name type="common">Indian cobra</name>
    <dbReference type="NCBI Taxonomy" id="35670"/>
    <lineage>
        <taxon>Eukaryota</taxon>
        <taxon>Metazoa</taxon>
        <taxon>Chordata</taxon>
        <taxon>Craniata</taxon>
        <taxon>Vertebrata</taxon>
        <taxon>Euteleostomi</taxon>
        <taxon>Lepidosauria</taxon>
        <taxon>Squamata</taxon>
        <taxon>Bifurcata</taxon>
        <taxon>Unidentata</taxon>
        <taxon>Episquamata</taxon>
        <taxon>Toxicofera</taxon>
        <taxon>Serpentes</taxon>
        <taxon>Colubroidea</taxon>
        <taxon>Elapidae</taxon>
        <taxon>Elapinae</taxon>
        <taxon>Naja</taxon>
    </lineage>
</organism>
<dbReference type="Proteomes" id="UP000694559">
    <property type="component" value="Unplaced"/>
</dbReference>
<feature type="disulfide bond" evidence="4">
    <location>
        <begin position="19"/>
        <end position="62"/>
    </location>
</feature>
<dbReference type="Pfam" id="PF00084">
    <property type="entry name" value="Sushi"/>
    <property type="match status" value="1"/>
</dbReference>
<dbReference type="FunFam" id="2.10.70.10:FF:000026">
    <property type="entry name" value="Complement inhibitory factor H"/>
    <property type="match status" value="1"/>
</dbReference>
<dbReference type="PANTHER" id="PTHR45785">
    <property type="entry name" value="COMPLEMENT FACTOR H-RELATED"/>
    <property type="match status" value="1"/>
</dbReference>
<dbReference type="AlphaFoldDB" id="A0A8C6X6W4"/>
<dbReference type="OMA" id="VISEGIM"/>
<keyword evidence="3 4" id="KW-1015">Disulfide bond</keyword>
<keyword evidence="2" id="KW-0732">Signal</keyword>
<dbReference type="SMART" id="SM00032">
    <property type="entry name" value="CCP"/>
    <property type="match status" value="2"/>
</dbReference>
<dbReference type="InterPro" id="IPR051503">
    <property type="entry name" value="ComplSys_Reg/VirEntry_Med"/>
</dbReference>
<evidence type="ECO:0000256" key="1">
    <source>
        <dbReference type="ARBA" id="ARBA00022659"/>
    </source>
</evidence>
<evidence type="ECO:0000256" key="3">
    <source>
        <dbReference type="ARBA" id="ARBA00023157"/>
    </source>
</evidence>
<reference evidence="6" key="2">
    <citation type="submission" date="2025-09" db="UniProtKB">
        <authorList>
            <consortium name="Ensembl"/>
        </authorList>
    </citation>
    <scope>IDENTIFICATION</scope>
</reference>
<evidence type="ECO:0000259" key="5">
    <source>
        <dbReference type="PROSITE" id="PS50923"/>
    </source>
</evidence>
<dbReference type="FunFam" id="2.10.70.10:FF:000060">
    <property type="entry name" value="Complement inhibitory factor H"/>
    <property type="match status" value="1"/>
</dbReference>
<evidence type="ECO:0000313" key="7">
    <source>
        <dbReference type="Proteomes" id="UP000694559"/>
    </source>
</evidence>
<evidence type="ECO:0000256" key="2">
    <source>
        <dbReference type="ARBA" id="ARBA00022729"/>
    </source>
</evidence>
<name>A0A8C6X6W4_NAJNA</name>
<dbReference type="InterPro" id="IPR035976">
    <property type="entry name" value="Sushi/SCR/CCP_sf"/>
</dbReference>
<dbReference type="GO" id="GO:0005615">
    <property type="term" value="C:extracellular space"/>
    <property type="evidence" value="ECO:0007669"/>
    <property type="project" value="TreeGrafter"/>
</dbReference>
<dbReference type="PANTHER" id="PTHR45785:SF7">
    <property type="entry name" value="COMPLEMENT FACTOR H"/>
    <property type="match status" value="1"/>
</dbReference>
<keyword evidence="1 4" id="KW-0768">Sushi</keyword>
<dbReference type="InterPro" id="IPR000436">
    <property type="entry name" value="Sushi_SCR_CCP_dom"/>
</dbReference>
<reference evidence="6" key="1">
    <citation type="submission" date="2025-08" db="UniProtKB">
        <authorList>
            <consortium name="Ensembl"/>
        </authorList>
    </citation>
    <scope>IDENTIFICATION</scope>
</reference>
<proteinExistence type="predicted"/>
<dbReference type="SUPFAM" id="SSF57535">
    <property type="entry name" value="Complement control module/SCR domain"/>
    <property type="match status" value="2"/>
</dbReference>
<dbReference type="GO" id="GO:0001851">
    <property type="term" value="F:complement component C3b binding"/>
    <property type="evidence" value="ECO:0007669"/>
    <property type="project" value="TreeGrafter"/>
</dbReference>
<dbReference type="OrthoDB" id="10051774at2759"/>